<organism evidence="5">
    <name type="scientific">marine metagenome</name>
    <dbReference type="NCBI Taxonomy" id="408172"/>
    <lineage>
        <taxon>unclassified sequences</taxon>
        <taxon>metagenomes</taxon>
        <taxon>ecological metagenomes</taxon>
    </lineage>
</organism>
<dbReference type="Pfam" id="PF00266">
    <property type="entry name" value="Aminotran_5"/>
    <property type="match status" value="1"/>
</dbReference>
<evidence type="ECO:0000256" key="3">
    <source>
        <dbReference type="ARBA" id="ARBA00022898"/>
    </source>
</evidence>
<accession>A0A381Z131</accession>
<dbReference type="InterPro" id="IPR015421">
    <property type="entry name" value="PyrdxlP-dep_Trfase_major"/>
</dbReference>
<feature type="domain" description="Aminotransferase class V" evidence="4">
    <location>
        <begin position="176"/>
        <end position="257"/>
    </location>
</feature>
<keyword evidence="3" id="KW-0663">Pyridoxal phosphate</keyword>
<evidence type="ECO:0000256" key="1">
    <source>
        <dbReference type="ARBA" id="ARBA00022642"/>
    </source>
</evidence>
<keyword evidence="2" id="KW-0378">Hydrolase</keyword>
<dbReference type="EMBL" id="UINC01019487">
    <property type="protein sequence ID" value="SVA82533.1"/>
    <property type="molecule type" value="Genomic_DNA"/>
</dbReference>
<dbReference type="SUPFAM" id="SSF53383">
    <property type="entry name" value="PLP-dependent transferases"/>
    <property type="match status" value="1"/>
</dbReference>
<dbReference type="InterPro" id="IPR015424">
    <property type="entry name" value="PyrdxlP-dep_Trfase"/>
</dbReference>
<gene>
    <name evidence="5" type="ORF">METZ01_LOCUS135387</name>
</gene>
<dbReference type="Pfam" id="PF22580">
    <property type="entry name" value="KYNU_C"/>
    <property type="match status" value="1"/>
</dbReference>
<dbReference type="NCBIfam" id="TIGR01814">
    <property type="entry name" value="kynureninase"/>
    <property type="match status" value="1"/>
</dbReference>
<dbReference type="GO" id="GO:0019441">
    <property type="term" value="P:L-tryptophan catabolic process to kynurenine"/>
    <property type="evidence" value="ECO:0007669"/>
    <property type="project" value="TreeGrafter"/>
</dbReference>
<evidence type="ECO:0000313" key="5">
    <source>
        <dbReference type="EMBL" id="SVA82533.1"/>
    </source>
</evidence>
<dbReference type="PANTHER" id="PTHR14084:SF0">
    <property type="entry name" value="KYNURENINASE"/>
    <property type="match status" value="1"/>
</dbReference>
<dbReference type="InterPro" id="IPR000192">
    <property type="entry name" value="Aminotrans_V_dom"/>
</dbReference>
<dbReference type="PANTHER" id="PTHR14084">
    <property type="entry name" value="KYNURENINASE"/>
    <property type="match status" value="1"/>
</dbReference>
<dbReference type="Gene3D" id="3.40.640.10">
    <property type="entry name" value="Type I PLP-dependent aspartate aminotransferase-like (Major domain)"/>
    <property type="match status" value="1"/>
</dbReference>
<keyword evidence="1" id="KW-0662">Pyridine nucleotide biosynthesis</keyword>
<dbReference type="InterPro" id="IPR015422">
    <property type="entry name" value="PyrdxlP-dep_Trfase_small"/>
</dbReference>
<reference evidence="5" key="1">
    <citation type="submission" date="2018-05" db="EMBL/GenBank/DDBJ databases">
        <authorList>
            <person name="Lanie J.A."/>
            <person name="Ng W.-L."/>
            <person name="Kazmierczak K.M."/>
            <person name="Andrzejewski T.M."/>
            <person name="Davidsen T.M."/>
            <person name="Wayne K.J."/>
            <person name="Tettelin H."/>
            <person name="Glass J.I."/>
            <person name="Rusch D."/>
            <person name="Podicherti R."/>
            <person name="Tsui H.-C.T."/>
            <person name="Winkler M.E."/>
        </authorList>
    </citation>
    <scope>NUCLEOTIDE SEQUENCE</scope>
</reference>
<name>A0A381Z131_9ZZZZ</name>
<dbReference type="PIRSF" id="PIRSF038800">
    <property type="entry name" value="KYNU"/>
    <property type="match status" value="1"/>
</dbReference>
<dbReference type="InterPro" id="IPR010111">
    <property type="entry name" value="Kynureninase"/>
</dbReference>
<dbReference type="FunFam" id="3.40.640.10:FF:000031">
    <property type="entry name" value="Kynureninase"/>
    <property type="match status" value="1"/>
</dbReference>
<dbReference type="AlphaFoldDB" id="A0A381Z131"/>
<protein>
    <recommendedName>
        <fullName evidence="4">Aminotransferase class V domain-containing protein</fullName>
    </recommendedName>
</protein>
<dbReference type="Gene3D" id="3.90.1150.10">
    <property type="entry name" value="Aspartate Aminotransferase, domain 1"/>
    <property type="match status" value="1"/>
</dbReference>
<dbReference type="GO" id="GO:0009435">
    <property type="term" value="P:NAD+ biosynthetic process"/>
    <property type="evidence" value="ECO:0007669"/>
    <property type="project" value="InterPro"/>
</dbReference>
<dbReference type="GO" id="GO:0030429">
    <property type="term" value="F:kynureninase activity"/>
    <property type="evidence" value="ECO:0007669"/>
    <property type="project" value="InterPro"/>
</dbReference>
<dbReference type="HAMAP" id="MF_01970">
    <property type="entry name" value="Kynureninase"/>
    <property type="match status" value="1"/>
</dbReference>
<dbReference type="GO" id="GO:0030170">
    <property type="term" value="F:pyridoxal phosphate binding"/>
    <property type="evidence" value="ECO:0007669"/>
    <property type="project" value="InterPro"/>
</dbReference>
<proteinExistence type="inferred from homology"/>
<evidence type="ECO:0000256" key="2">
    <source>
        <dbReference type="ARBA" id="ARBA00022801"/>
    </source>
</evidence>
<dbReference type="GO" id="GO:0005737">
    <property type="term" value="C:cytoplasm"/>
    <property type="evidence" value="ECO:0007669"/>
    <property type="project" value="InterPro"/>
</dbReference>
<evidence type="ECO:0000259" key="4">
    <source>
        <dbReference type="Pfam" id="PF00266"/>
    </source>
</evidence>
<sequence length="432" mass="47609">MAKQAMTFERGLDFARAQDAADPLASFRDRFAIPKQPDGNDLIYLCGNSLGLQPKVAVSLVHEELDAWATLAVGAHFAAERPWVSYPDRLGPATATLVGAHPGEVVAMNTLTVNLHFMLVSFYRPTSGRHKVLIERPAFPSDRYAVESQIRFHGFDPTASLIEVGPRPGESTVRTEDLEACLRAEGSTIALVLLPGVNYYTGQVFDMEAVTRLGQAQGCVVGFDLAHAVGNIPLRLHDWNADFAVWCTYKYLNGGPGAVAGCFVHERHRDWAGKPRLAGWWGHDPASRFQMGPDFIPSPGAEGWQVSNAPILSLAPVLASLDIFEEAGMRALTAKSDRLTSYLAFLVHEELGAYVEILTPLESEQHGCQLSLRVRGTREDQRKVFEALEMHSVVCDWREPDVIRVAPVPLYNRFEDVFEFVGVLQQTLVADG</sequence>
<dbReference type="GO" id="GO:0043420">
    <property type="term" value="P:anthranilate metabolic process"/>
    <property type="evidence" value="ECO:0007669"/>
    <property type="project" value="TreeGrafter"/>
</dbReference>